<evidence type="ECO:0000313" key="2">
    <source>
        <dbReference type="Proteomes" id="UP001558535"/>
    </source>
</evidence>
<name>A0ABV3W957_9BURK</name>
<evidence type="ECO:0000313" key="1">
    <source>
        <dbReference type="EMBL" id="MEX3749740.1"/>
    </source>
</evidence>
<dbReference type="GeneID" id="27795275"/>
<reference evidence="1 2" key="1">
    <citation type="submission" date="2024-07" db="EMBL/GenBank/DDBJ databases">
        <title>A survey of Mimosa microsymbionts across Brazilian biomes reveals a high diversity of Paraburkholderia nodulating endemic species, but also that Cupriavidus is common as a symbiont of widespread species.</title>
        <authorList>
            <person name="Rouws L."/>
            <person name="Barauna A."/>
            <person name="Beukes C."/>
            <person name="Rouws J.R.C."/>
            <person name="De Faria S.M."/>
            <person name="Gross E."/>
            <person name="Bueno Dos Reis Junior F."/>
            <person name="Simon M.F."/>
            <person name="Maluk M."/>
            <person name="Odee D.W."/>
            <person name="Kenicer G."/>
            <person name="Young J.P.W."/>
            <person name="Reis V.M."/>
            <person name="Zilli J."/>
            <person name="James E.K."/>
        </authorList>
    </citation>
    <scope>NUCLEOTIDE SEQUENCE [LARGE SCALE GENOMIC DNA]</scope>
    <source>
        <strain evidence="1 2">BR14375</strain>
    </source>
</reference>
<dbReference type="RefSeq" id="WP_238558528.1">
    <property type="nucleotide sequence ID" value="NZ_CADILN010000013.1"/>
</dbReference>
<comment type="caution">
    <text evidence="1">The sequence shown here is derived from an EMBL/GenBank/DDBJ whole genome shotgun (WGS) entry which is preliminary data.</text>
</comment>
<protein>
    <submittedName>
        <fullName evidence="1">Uncharacterized protein</fullName>
    </submittedName>
</protein>
<sequence length="135" mass="15624">MTLRPRGRINTPGDRLMMLSKRLKWIALLCILALAAWFFCRPVIVLHYSADAQKPVVYFLNENDQITRGELAPGQTEKFYTPMFASRDAWIEVSLPFASRDGVHVKPPYSRVDVYIDASTKIERTDTKHNFFARF</sequence>
<proteinExistence type="predicted"/>
<dbReference type="Proteomes" id="UP001558535">
    <property type="component" value="Unassembled WGS sequence"/>
</dbReference>
<keyword evidence="2" id="KW-1185">Reference proteome</keyword>
<gene>
    <name evidence="1" type="ORF">AB3X84_06990</name>
</gene>
<accession>A0ABV3W957</accession>
<organism evidence="1 2">
    <name type="scientific">Paraburkholderia phenoliruptrix</name>
    <dbReference type="NCBI Taxonomy" id="252970"/>
    <lineage>
        <taxon>Bacteria</taxon>
        <taxon>Pseudomonadati</taxon>
        <taxon>Pseudomonadota</taxon>
        <taxon>Betaproteobacteria</taxon>
        <taxon>Burkholderiales</taxon>
        <taxon>Burkholderiaceae</taxon>
        <taxon>Paraburkholderia</taxon>
    </lineage>
</organism>
<dbReference type="EMBL" id="JBFPKE010000002">
    <property type="protein sequence ID" value="MEX3749740.1"/>
    <property type="molecule type" value="Genomic_DNA"/>
</dbReference>